<keyword evidence="1" id="KW-0614">Plasmid</keyword>
<gene>
    <name evidence="2" type="ORF">NZD86_24090</name>
    <name evidence="1" type="ORF">NZD86_24390</name>
</gene>
<keyword evidence="3" id="KW-1185">Reference proteome</keyword>
<organism evidence="1 3">
    <name type="scientific">Alicyclobacillus dauci</name>
    <dbReference type="NCBI Taxonomy" id="1475485"/>
    <lineage>
        <taxon>Bacteria</taxon>
        <taxon>Bacillati</taxon>
        <taxon>Bacillota</taxon>
        <taxon>Bacilli</taxon>
        <taxon>Bacillales</taxon>
        <taxon>Alicyclobacillaceae</taxon>
        <taxon>Alicyclobacillus</taxon>
    </lineage>
</organism>
<evidence type="ECO:0000313" key="1">
    <source>
        <dbReference type="EMBL" id="WAH39509.1"/>
    </source>
</evidence>
<dbReference type="EMBL" id="CP104066">
    <property type="protein sequence ID" value="WAH39569.1"/>
    <property type="molecule type" value="Genomic_DNA"/>
</dbReference>
<dbReference type="RefSeq" id="WP_268047152.1">
    <property type="nucleotide sequence ID" value="NZ_CP104066.1"/>
</dbReference>
<evidence type="ECO:0000313" key="2">
    <source>
        <dbReference type="EMBL" id="WAH39569.1"/>
    </source>
</evidence>
<proteinExistence type="predicted"/>
<dbReference type="EMBL" id="CP104066">
    <property type="protein sequence ID" value="WAH39509.1"/>
    <property type="molecule type" value="Genomic_DNA"/>
</dbReference>
<evidence type="ECO:0000313" key="3">
    <source>
        <dbReference type="Proteomes" id="UP001164803"/>
    </source>
</evidence>
<dbReference type="Proteomes" id="UP001164803">
    <property type="component" value="Plasmid unnamed2"/>
</dbReference>
<protein>
    <submittedName>
        <fullName evidence="1">Uncharacterized protein</fullName>
    </submittedName>
</protein>
<accession>A0ABY6ZBC3</accession>
<sequence length="108" mass="12858">MERELIVEWEEATEDGRKVIVSKYRDSDGKVWTIRERFGTKPLSEVMMDIARKHLYKPRHIARWSNIQWSKPCRCIPMPPAYRIAFEVSAHQWMSRRLDNALEAIENA</sequence>
<geneLocation type="plasmid" evidence="1 3">
    <name>unnamed2</name>
</geneLocation>
<reference evidence="1" key="1">
    <citation type="submission" date="2022-08" db="EMBL/GenBank/DDBJ databases">
        <title>Alicyclobacillus dauci DSM2870, complete genome.</title>
        <authorList>
            <person name="Wang Q."/>
            <person name="Cai R."/>
            <person name="Wang Z."/>
        </authorList>
    </citation>
    <scope>NUCLEOTIDE SEQUENCE</scope>
    <source>
        <strain evidence="1">DSM 28700</strain>
        <plasmid evidence="1">unnamed2</plasmid>
    </source>
</reference>
<name>A0ABY6ZBC3_9BACL</name>